<gene>
    <name evidence="1" type="ORF">GPM918_LOCUS26361</name>
    <name evidence="2" type="ORF">SRO942_LOCUS26497</name>
</gene>
<keyword evidence="3" id="KW-1185">Reference proteome</keyword>
<accession>A0A815A8B0</accession>
<dbReference type="AlphaFoldDB" id="A0A815A8B0"/>
<dbReference type="EMBL" id="CAJOBC010016501">
    <property type="protein sequence ID" value="CAF4028343.1"/>
    <property type="molecule type" value="Genomic_DNA"/>
</dbReference>
<dbReference type="EMBL" id="CAJNOQ010010585">
    <property type="protein sequence ID" value="CAF1255821.1"/>
    <property type="molecule type" value="Genomic_DNA"/>
</dbReference>
<organism evidence="1 3">
    <name type="scientific">Didymodactylos carnosus</name>
    <dbReference type="NCBI Taxonomy" id="1234261"/>
    <lineage>
        <taxon>Eukaryota</taxon>
        <taxon>Metazoa</taxon>
        <taxon>Spiralia</taxon>
        <taxon>Gnathifera</taxon>
        <taxon>Rotifera</taxon>
        <taxon>Eurotatoria</taxon>
        <taxon>Bdelloidea</taxon>
        <taxon>Philodinida</taxon>
        <taxon>Philodinidae</taxon>
        <taxon>Didymodactylos</taxon>
    </lineage>
</organism>
<name>A0A815A8B0_9BILA</name>
<comment type="caution">
    <text evidence="1">The sequence shown here is derived from an EMBL/GenBank/DDBJ whole genome shotgun (WGS) entry which is preliminary data.</text>
</comment>
<evidence type="ECO:0000313" key="2">
    <source>
        <dbReference type="EMBL" id="CAF4028343.1"/>
    </source>
</evidence>
<dbReference type="Proteomes" id="UP000681722">
    <property type="component" value="Unassembled WGS sequence"/>
</dbReference>
<sequence>MMSLFSDDSIKYLIICGLEPKEQLRYHIVHSPLSIKCKRNPSLDGRGISPIDNDEKATCIVEVEKCLIGLANNQKFEIEWPPKIPAQLSLLMLDVPSGTNIDELRQDVQRIYPSIVKADSQPTYKSITRVNVRLDFRNSTEYERYTEIGKISLDHFEFKIKEFFRCDFQPATGLFRRRK</sequence>
<reference evidence="1" key="1">
    <citation type="submission" date="2021-02" db="EMBL/GenBank/DDBJ databases">
        <authorList>
            <person name="Nowell W R."/>
        </authorList>
    </citation>
    <scope>NUCLEOTIDE SEQUENCE</scope>
</reference>
<evidence type="ECO:0000313" key="1">
    <source>
        <dbReference type="EMBL" id="CAF1255821.1"/>
    </source>
</evidence>
<protein>
    <submittedName>
        <fullName evidence="1">Uncharacterized protein</fullName>
    </submittedName>
</protein>
<proteinExistence type="predicted"/>
<dbReference type="Proteomes" id="UP000663829">
    <property type="component" value="Unassembled WGS sequence"/>
</dbReference>
<evidence type="ECO:0000313" key="3">
    <source>
        <dbReference type="Proteomes" id="UP000663829"/>
    </source>
</evidence>